<evidence type="ECO:0000313" key="1">
    <source>
        <dbReference type="EMBL" id="KAH7959634.1"/>
    </source>
</evidence>
<sequence length="185" mass="20342">MLDIVGLSPSPAFFYKPAPEIGQLRKRVRDKQMSSKEYTDRKRGAKVSTFRTGDFVRVKNPHVSRTGHLSYSEALKIAGKKGSTAFTLEDNNTWNAARLSKVPYTGHQGGSTLPTTASVVGDRYACIDVLPEPRTMPAEHPGLPDTAERAEQAENKHHVESPLTSRGATAQSEPRTRVRLTSRVA</sequence>
<protein>
    <submittedName>
        <fullName evidence="1">Uncharacterized protein</fullName>
    </submittedName>
</protein>
<keyword evidence="2" id="KW-1185">Reference proteome</keyword>
<comment type="caution">
    <text evidence="1">The sequence shown here is derived from an EMBL/GenBank/DDBJ whole genome shotgun (WGS) entry which is preliminary data.</text>
</comment>
<proteinExistence type="predicted"/>
<accession>A0ACB8D5H2</accession>
<name>A0ACB8D5H2_DERSI</name>
<gene>
    <name evidence="1" type="ORF">HPB49_012627</name>
</gene>
<evidence type="ECO:0000313" key="2">
    <source>
        <dbReference type="Proteomes" id="UP000821865"/>
    </source>
</evidence>
<dbReference type="EMBL" id="CM023472">
    <property type="protein sequence ID" value="KAH7959634.1"/>
    <property type="molecule type" value="Genomic_DNA"/>
</dbReference>
<organism evidence="1 2">
    <name type="scientific">Dermacentor silvarum</name>
    <name type="common">Tick</name>
    <dbReference type="NCBI Taxonomy" id="543639"/>
    <lineage>
        <taxon>Eukaryota</taxon>
        <taxon>Metazoa</taxon>
        <taxon>Ecdysozoa</taxon>
        <taxon>Arthropoda</taxon>
        <taxon>Chelicerata</taxon>
        <taxon>Arachnida</taxon>
        <taxon>Acari</taxon>
        <taxon>Parasitiformes</taxon>
        <taxon>Ixodida</taxon>
        <taxon>Ixodoidea</taxon>
        <taxon>Ixodidae</taxon>
        <taxon>Rhipicephalinae</taxon>
        <taxon>Dermacentor</taxon>
    </lineage>
</organism>
<dbReference type="Proteomes" id="UP000821865">
    <property type="component" value="Chromosome 3"/>
</dbReference>
<reference evidence="1" key="1">
    <citation type="submission" date="2020-05" db="EMBL/GenBank/DDBJ databases">
        <title>Large-scale comparative analyses of tick genomes elucidate their genetic diversity and vector capacities.</title>
        <authorList>
            <person name="Jia N."/>
            <person name="Wang J."/>
            <person name="Shi W."/>
            <person name="Du L."/>
            <person name="Sun Y."/>
            <person name="Zhan W."/>
            <person name="Jiang J."/>
            <person name="Wang Q."/>
            <person name="Zhang B."/>
            <person name="Ji P."/>
            <person name="Sakyi L.B."/>
            <person name="Cui X."/>
            <person name="Yuan T."/>
            <person name="Jiang B."/>
            <person name="Yang W."/>
            <person name="Lam T.T.-Y."/>
            <person name="Chang Q."/>
            <person name="Ding S."/>
            <person name="Wang X."/>
            <person name="Zhu J."/>
            <person name="Ruan X."/>
            <person name="Zhao L."/>
            <person name="Wei J."/>
            <person name="Que T."/>
            <person name="Du C."/>
            <person name="Cheng J."/>
            <person name="Dai P."/>
            <person name="Han X."/>
            <person name="Huang E."/>
            <person name="Gao Y."/>
            <person name="Liu J."/>
            <person name="Shao H."/>
            <person name="Ye R."/>
            <person name="Li L."/>
            <person name="Wei W."/>
            <person name="Wang X."/>
            <person name="Wang C."/>
            <person name="Yang T."/>
            <person name="Huo Q."/>
            <person name="Li W."/>
            <person name="Guo W."/>
            <person name="Chen H."/>
            <person name="Zhou L."/>
            <person name="Ni X."/>
            <person name="Tian J."/>
            <person name="Zhou Y."/>
            <person name="Sheng Y."/>
            <person name="Liu T."/>
            <person name="Pan Y."/>
            <person name="Xia L."/>
            <person name="Li J."/>
            <person name="Zhao F."/>
            <person name="Cao W."/>
        </authorList>
    </citation>
    <scope>NUCLEOTIDE SEQUENCE</scope>
    <source>
        <strain evidence="1">Dsil-2018</strain>
    </source>
</reference>